<proteinExistence type="predicted"/>
<evidence type="ECO:0000259" key="6">
    <source>
        <dbReference type="Pfam" id="PF22939"/>
    </source>
</evidence>
<sequence length="1104" mass="123470">MKMATQDDFDDLWAKAVDKYIESTGRTVLEQTLLMRLKSLEELQKRLEQDRDKFTGFRAKYAKFTERAKMVIRPFTALSTVTSSALALSSFAPAPTIFGAVLFVVQAADGVSEAYDWIDQLFDKLGDFTVRLDEYVSVGMGRNLGIKVVHILGCLLEILARSEKTIKIGRWRKYAAVLFLGQDEEIKASFDKLSKLLEDEQRLISAITFATNRKMDKRIEEIKSTVSQTLTVVKDTQTRFDTTQHNQLRDVILKWICTTDFPSQQSDVINQRETGTGQWFLDASAFNTWVHGSKQTLYCPGMPGSGKTVLAATAIEYLAGTVQNDTRGVVYVYCNYQNRARNSTTMFLAAILRQLLQGQQSIPEFVLRLYERHSRRGTTMSSDEVLTTLRSVLKNYSSVHLVIDALDEFADCKYDTRRRLLAIVSSLQKEGNMNIMITSRFIPEIEEEFEHTGRLRIRATDNDVKRFITNQIHRLPKCVIRDKELQSLVQNEIVKAADGMFLLARLYIELLQDTTTKKQVKSILEVISKRAHGGKELSQVYDQLYDEAIKRIKSQPRMKYQLARNVLSWITYAERLLTTEELSHALAVELDEEHLDGDNVPDVEDMISVCAGLVVVDEASNFIRLVHYTTQEYFEQIREKWNPSAQEEITLVCLTYLSFDTFKSGMCGSDKEFESRLDQNKLLDYASRHWGQHARTVQEQVSEIALPFLQDNGLIDCATQAMAVSNYKYQGYSQKGPRQSTGLHLTAGLGLLYFSQMLVLQLAGNAAIIINAKDSYGQTPLSWAAKNGHSAVVQLLIESGADIKSKDASGWTPLTLAVKHGCEAVVQLLVQSGADIESKDVHGRTPLSWAAWDGHVSVAQFLAEKGADLESKDDTYDRSPLSWGALNGHWAVVLLLFKEGADIESKDFNGQTPLILAAASGRVKVVQLLVEVGADIESKDMNIRTPLSWAAWCGYEVVQLLLSKGADVKAQDKEGRTPLSRVAENGHEPVVKLLVDKGADIQSKDNILHRTPLAWAALNGNEEAVKLLIEAGADLESKDSDGRTPLTLATANAHREAVRLLVNNGADVRSKGMDGQTPLSWAVRSGDEAVLRMLRDEDVGVHDT</sequence>
<evidence type="ECO:0000313" key="9">
    <source>
        <dbReference type="Proteomes" id="UP000541154"/>
    </source>
</evidence>
<dbReference type="InterPro" id="IPR054471">
    <property type="entry name" value="GPIID_WHD"/>
</dbReference>
<dbReference type="Proteomes" id="UP000541154">
    <property type="component" value="Unassembled WGS sequence"/>
</dbReference>
<dbReference type="PROSITE" id="PS50297">
    <property type="entry name" value="ANK_REP_REGION"/>
    <property type="match status" value="9"/>
</dbReference>
<feature type="repeat" description="ANK" evidence="3">
    <location>
        <begin position="974"/>
        <end position="1006"/>
    </location>
</feature>
<dbReference type="PROSITE" id="PS50088">
    <property type="entry name" value="ANK_REPEAT"/>
    <property type="match status" value="9"/>
</dbReference>
<dbReference type="PANTHER" id="PTHR24123">
    <property type="entry name" value="ANKYRIN REPEAT-CONTAINING"/>
    <property type="match status" value="1"/>
</dbReference>
<dbReference type="PANTHER" id="PTHR24123:SF33">
    <property type="entry name" value="PROTEIN HOS4"/>
    <property type="match status" value="1"/>
</dbReference>
<feature type="repeat" description="ANK" evidence="3">
    <location>
        <begin position="1008"/>
        <end position="1040"/>
    </location>
</feature>
<dbReference type="Pfam" id="PF22939">
    <property type="entry name" value="WHD_GPIID"/>
    <property type="match status" value="1"/>
</dbReference>
<gene>
    <name evidence="8" type="ORF">ETB97_005977</name>
</gene>
<feature type="repeat" description="ANK" evidence="3">
    <location>
        <begin position="909"/>
        <end position="941"/>
    </location>
</feature>
<organism evidence="8 9">
    <name type="scientific">Petromyces alliaceus</name>
    <name type="common">Aspergillus alliaceus</name>
    <dbReference type="NCBI Taxonomy" id="209559"/>
    <lineage>
        <taxon>Eukaryota</taxon>
        <taxon>Fungi</taxon>
        <taxon>Dikarya</taxon>
        <taxon>Ascomycota</taxon>
        <taxon>Pezizomycotina</taxon>
        <taxon>Eurotiomycetes</taxon>
        <taxon>Eurotiomycetidae</taxon>
        <taxon>Eurotiales</taxon>
        <taxon>Aspergillaceae</taxon>
        <taxon>Aspergillus</taxon>
        <taxon>Aspergillus subgen. Circumdati</taxon>
    </lineage>
</organism>
<dbReference type="InterPro" id="IPR036770">
    <property type="entry name" value="Ankyrin_rpt-contain_sf"/>
</dbReference>
<feature type="repeat" description="ANK" evidence="3">
    <location>
        <begin position="876"/>
        <end position="908"/>
    </location>
</feature>
<dbReference type="Gene3D" id="1.25.40.20">
    <property type="entry name" value="Ankyrin repeat-containing domain"/>
    <property type="match status" value="3"/>
</dbReference>
<keyword evidence="9" id="KW-1185">Reference proteome</keyword>
<evidence type="ECO:0000313" key="8">
    <source>
        <dbReference type="EMBL" id="KAF5857293.1"/>
    </source>
</evidence>
<evidence type="ECO:0000256" key="4">
    <source>
        <dbReference type="SAM" id="Coils"/>
    </source>
</evidence>
<feature type="repeat" description="ANK" evidence="3">
    <location>
        <begin position="1041"/>
        <end position="1073"/>
    </location>
</feature>
<keyword evidence="1" id="KW-0677">Repeat</keyword>
<dbReference type="Pfam" id="PF17109">
    <property type="entry name" value="Goodbye"/>
    <property type="match status" value="1"/>
</dbReference>
<keyword evidence="2 3" id="KW-0040">ANK repeat</keyword>
<dbReference type="InterPro" id="IPR031350">
    <property type="entry name" value="Goodbye_dom"/>
</dbReference>
<dbReference type="SUPFAM" id="SSF48403">
    <property type="entry name" value="Ankyrin repeat"/>
    <property type="match status" value="1"/>
</dbReference>
<evidence type="ECO:0000256" key="1">
    <source>
        <dbReference type="ARBA" id="ARBA00022737"/>
    </source>
</evidence>
<name>A0A8H6A0Q7_PETAA</name>
<dbReference type="InterPro" id="IPR002110">
    <property type="entry name" value="Ankyrin_rpt"/>
</dbReference>
<feature type="repeat" description="ANK" evidence="3">
    <location>
        <begin position="776"/>
        <end position="808"/>
    </location>
</feature>
<feature type="domain" description="Fungal STAND N-terminal Goodbye" evidence="5">
    <location>
        <begin position="13"/>
        <end position="135"/>
    </location>
</feature>
<dbReference type="InterPro" id="IPR051165">
    <property type="entry name" value="Multifunctional_ANK_Repeat"/>
</dbReference>
<keyword evidence="4" id="KW-0175">Coiled coil</keyword>
<dbReference type="AlphaFoldDB" id="A0A8H6A0Q7"/>
<dbReference type="InterPro" id="IPR027417">
    <property type="entry name" value="P-loop_NTPase"/>
</dbReference>
<dbReference type="SMART" id="SM00248">
    <property type="entry name" value="ANK"/>
    <property type="match status" value="10"/>
</dbReference>
<feature type="repeat" description="ANK" evidence="3">
    <location>
        <begin position="842"/>
        <end position="874"/>
    </location>
</feature>
<evidence type="ECO:0000256" key="2">
    <source>
        <dbReference type="ARBA" id="ARBA00023043"/>
    </source>
</evidence>
<comment type="caution">
    <text evidence="8">The sequence shown here is derived from an EMBL/GenBank/DDBJ whole genome shotgun (WGS) entry which is preliminary data.</text>
</comment>
<reference evidence="8 9" key="1">
    <citation type="submission" date="2019-04" db="EMBL/GenBank/DDBJ databases">
        <title>Aspergillus burnettii sp. nov., novel species from soil in southeast Queensland.</title>
        <authorList>
            <person name="Gilchrist C.L.M."/>
            <person name="Pitt J.I."/>
            <person name="Lange L."/>
            <person name="Lacey H.J."/>
            <person name="Vuong D."/>
            <person name="Midgley D.J."/>
            <person name="Greenfield P."/>
            <person name="Bradbury M."/>
            <person name="Lacey E."/>
            <person name="Busk P.K."/>
            <person name="Pilgaard B."/>
            <person name="Chooi Y.H."/>
            <person name="Piggott A.M."/>
        </authorList>
    </citation>
    <scope>NUCLEOTIDE SEQUENCE [LARGE SCALE GENOMIC DNA]</scope>
    <source>
        <strain evidence="8 9">FRR 5400</strain>
    </source>
</reference>
<protein>
    <submittedName>
        <fullName evidence="8">Uncharacterized protein</fullName>
    </submittedName>
</protein>
<feature type="repeat" description="ANK" evidence="3">
    <location>
        <begin position="809"/>
        <end position="841"/>
    </location>
</feature>
<feature type="repeat" description="ANK" evidence="3">
    <location>
        <begin position="1074"/>
        <end position="1104"/>
    </location>
</feature>
<dbReference type="Pfam" id="PF00023">
    <property type="entry name" value="Ank"/>
    <property type="match status" value="3"/>
</dbReference>
<dbReference type="SUPFAM" id="SSF52540">
    <property type="entry name" value="P-loop containing nucleoside triphosphate hydrolases"/>
    <property type="match status" value="1"/>
</dbReference>
<dbReference type="Pfam" id="PF12796">
    <property type="entry name" value="Ank_2"/>
    <property type="match status" value="2"/>
</dbReference>
<accession>A0A8H6A0Q7</accession>
<dbReference type="Pfam" id="PF24883">
    <property type="entry name" value="NPHP3_N"/>
    <property type="match status" value="1"/>
</dbReference>
<evidence type="ECO:0000259" key="7">
    <source>
        <dbReference type="Pfam" id="PF24883"/>
    </source>
</evidence>
<feature type="domain" description="Nephrocystin 3-like N-terminal" evidence="7">
    <location>
        <begin position="275"/>
        <end position="440"/>
    </location>
</feature>
<feature type="coiled-coil region" evidence="4">
    <location>
        <begin position="30"/>
        <end position="60"/>
    </location>
</feature>
<feature type="domain" description="GPI inositol-deacylase winged helix" evidence="6">
    <location>
        <begin position="561"/>
        <end position="634"/>
    </location>
</feature>
<evidence type="ECO:0000259" key="5">
    <source>
        <dbReference type="Pfam" id="PF17109"/>
    </source>
</evidence>
<dbReference type="PRINTS" id="PR01415">
    <property type="entry name" value="ANKYRIN"/>
</dbReference>
<dbReference type="EMBL" id="SPNV01000265">
    <property type="protein sequence ID" value="KAF5857293.1"/>
    <property type="molecule type" value="Genomic_DNA"/>
</dbReference>
<dbReference type="Gene3D" id="3.40.50.300">
    <property type="entry name" value="P-loop containing nucleotide triphosphate hydrolases"/>
    <property type="match status" value="1"/>
</dbReference>
<evidence type="ECO:0000256" key="3">
    <source>
        <dbReference type="PROSITE-ProRule" id="PRU00023"/>
    </source>
</evidence>
<dbReference type="InterPro" id="IPR056884">
    <property type="entry name" value="NPHP3-like_N"/>
</dbReference>